<protein>
    <submittedName>
        <fullName evidence="3">Uncharacterized protein</fullName>
    </submittedName>
</protein>
<evidence type="ECO:0000313" key="3">
    <source>
        <dbReference type="EMBL" id="KAJ7724645.1"/>
    </source>
</evidence>
<name>A0AAD7MMP0_9AGAR</name>
<proteinExistence type="predicted"/>
<organism evidence="3 4">
    <name type="scientific">Mycena metata</name>
    <dbReference type="NCBI Taxonomy" id="1033252"/>
    <lineage>
        <taxon>Eukaryota</taxon>
        <taxon>Fungi</taxon>
        <taxon>Dikarya</taxon>
        <taxon>Basidiomycota</taxon>
        <taxon>Agaricomycotina</taxon>
        <taxon>Agaricomycetes</taxon>
        <taxon>Agaricomycetidae</taxon>
        <taxon>Agaricales</taxon>
        <taxon>Marasmiineae</taxon>
        <taxon>Mycenaceae</taxon>
        <taxon>Mycena</taxon>
    </lineage>
</organism>
<evidence type="ECO:0000313" key="4">
    <source>
        <dbReference type="Proteomes" id="UP001215598"/>
    </source>
</evidence>
<evidence type="ECO:0000256" key="1">
    <source>
        <dbReference type="SAM" id="MobiDB-lite"/>
    </source>
</evidence>
<feature type="region of interest" description="Disordered" evidence="1">
    <location>
        <begin position="117"/>
        <end position="139"/>
    </location>
</feature>
<reference evidence="3" key="1">
    <citation type="submission" date="2023-03" db="EMBL/GenBank/DDBJ databases">
        <title>Massive genome expansion in bonnet fungi (Mycena s.s.) driven by repeated elements and novel gene families across ecological guilds.</title>
        <authorList>
            <consortium name="Lawrence Berkeley National Laboratory"/>
            <person name="Harder C.B."/>
            <person name="Miyauchi S."/>
            <person name="Viragh M."/>
            <person name="Kuo A."/>
            <person name="Thoen E."/>
            <person name="Andreopoulos B."/>
            <person name="Lu D."/>
            <person name="Skrede I."/>
            <person name="Drula E."/>
            <person name="Henrissat B."/>
            <person name="Morin E."/>
            <person name="Kohler A."/>
            <person name="Barry K."/>
            <person name="LaButti K."/>
            <person name="Morin E."/>
            <person name="Salamov A."/>
            <person name="Lipzen A."/>
            <person name="Mereny Z."/>
            <person name="Hegedus B."/>
            <person name="Baldrian P."/>
            <person name="Stursova M."/>
            <person name="Weitz H."/>
            <person name="Taylor A."/>
            <person name="Grigoriev I.V."/>
            <person name="Nagy L.G."/>
            <person name="Martin F."/>
            <person name="Kauserud H."/>
        </authorList>
    </citation>
    <scope>NUCLEOTIDE SEQUENCE</scope>
    <source>
        <strain evidence="3">CBHHK182m</strain>
    </source>
</reference>
<dbReference type="EMBL" id="JARKIB010000200">
    <property type="protein sequence ID" value="KAJ7724645.1"/>
    <property type="molecule type" value="Genomic_DNA"/>
</dbReference>
<sequence>MLRFAVFVRCATLPFAMIIMLCAQGQKHKKEVQKDGGASSRTRCQDDHRNPMRTVRFSALLCTKNSELLKLMARPRVERGRPVYPSRVMKLFAQGHKTDKKQPLEPPVMAGPRVERVERKKRRKRSMAGPRVERGRRSLQVSTVQARLRSYGAESQLPPYQPFRKNTTRTQNGKKNALIHVWRGLESNEYPLFKLGYVRAVNLLRFLDAWQRRTKTQSGTRYPRVERVGGYNVFGVEPNRRDALCRLAQAAQEIAARRSHDPLSAQLWRSLESNEGTKPNDFFSVACQWLHTNRRESEARPTQINDSLSFAWCGIPFFPPRKIKNLERKNGGKT</sequence>
<comment type="caution">
    <text evidence="3">The sequence shown here is derived from an EMBL/GenBank/DDBJ whole genome shotgun (WGS) entry which is preliminary data.</text>
</comment>
<feature type="chain" id="PRO_5042269212" evidence="2">
    <location>
        <begin position="26"/>
        <end position="334"/>
    </location>
</feature>
<keyword evidence="2" id="KW-0732">Signal</keyword>
<accession>A0AAD7MMP0</accession>
<evidence type="ECO:0000256" key="2">
    <source>
        <dbReference type="SAM" id="SignalP"/>
    </source>
</evidence>
<dbReference type="Proteomes" id="UP001215598">
    <property type="component" value="Unassembled WGS sequence"/>
</dbReference>
<feature type="signal peptide" evidence="2">
    <location>
        <begin position="1"/>
        <end position="25"/>
    </location>
</feature>
<gene>
    <name evidence="3" type="ORF">B0H16DRAFT_1472247</name>
</gene>
<dbReference type="AlphaFoldDB" id="A0AAD7MMP0"/>
<keyword evidence="4" id="KW-1185">Reference proteome</keyword>